<evidence type="ECO:0000256" key="1">
    <source>
        <dbReference type="SAM" id="Coils"/>
    </source>
</evidence>
<dbReference type="AlphaFoldDB" id="A0A1E7ERK8"/>
<evidence type="ECO:0000313" key="3">
    <source>
        <dbReference type="Proteomes" id="UP000095751"/>
    </source>
</evidence>
<proteinExistence type="predicted"/>
<organism evidence="2 3">
    <name type="scientific">Fragilariopsis cylindrus CCMP1102</name>
    <dbReference type="NCBI Taxonomy" id="635003"/>
    <lineage>
        <taxon>Eukaryota</taxon>
        <taxon>Sar</taxon>
        <taxon>Stramenopiles</taxon>
        <taxon>Ochrophyta</taxon>
        <taxon>Bacillariophyta</taxon>
        <taxon>Bacillariophyceae</taxon>
        <taxon>Bacillariophycidae</taxon>
        <taxon>Bacillariales</taxon>
        <taxon>Bacillariaceae</taxon>
        <taxon>Fragilariopsis</taxon>
    </lineage>
</organism>
<keyword evidence="3" id="KW-1185">Reference proteome</keyword>
<name>A0A1E7ERK8_9STRA</name>
<reference evidence="2 3" key="1">
    <citation type="submission" date="2016-09" db="EMBL/GenBank/DDBJ databases">
        <title>Extensive genetic diversity and differential bi-allelic expression allows diatom success in the polar Southern Ocean.</title>
        <authorList>
            <consortium name="DOE Joint Genome Institute"/>
            <person name="Mock T."/>
            <person name="Otillar R.P."/>
            <person name="Strauss J."/>
            <person name="Dupont C."/>
            <person name="Frickenhaus S."/>
            <person name="Maumus F."/>
            <person name="Mcmullan M."/>
            <person name="Sanges R."/>
            <person name="Schmutz J."/>
            <person name="Toseland A."/>
            <person name="Valas R."/>
            <person name="Veluchamy A."/>
            <person name="Ward B.J."/>
            <person name="Allen A."/>
            <person name="Barry K."/>
            <person name="Falciatore A."/>
            <person name="Ferrante M."/>
            <person name="Fortunato A.E."/>
            <person name="Gloeckner G."/>
            <person name="Gruber A."/>
            <person name="Hipkin R."/>
            <person name="Janech M."/>
            <person name="Kroth P."/>
            <person name="Leese F."/>
            <person name="Lindquist E."/>
            <person name="Lyon B.R."/>
            <person name="Martin J."/>
            <person name="Mayer C."/>
            <person name="Parker M."/>
            <person name="Quesneville H."/>
            <person name="Raymond J."/>
            <person name="Uhlig C."/>
            <person name="Valentin K.U."/>
            <person name="Worden A.Z."/>
            <person name="Armbrust E.V."/>
            <person name="Bowler C."/>
            <person name="Green B."/>
            <person name="Moulton V."/>
            <person name="Van Oosterhout C."/>
            <person name="Grigoriev I."/>
        </authorList>
    </citation>
    <scope>NUCLEOTIDE SEQUENCE [LARGE SCALE GENOMIC DNA]</scope>
    <source>
        <strain evidence="2 3">CCMP1102</strain>
    </source>
</reference>
<protein>
    <submittedName>
        <fullName evidence="2">Uncharacterized protein</fullName>
    </submittedName>
</protein>
<dbReference type="KEGG" id="fcy:FRACYDRAFT_249747"/>
<dbReference type="Proteomes" id="UP000095751">
    <property type="component" value="Unassembled WGS sequence"/>
</dbReference>
<feature type="coiled-coil region" evidence="1">
    <location>
        <begin position="52"/>
        <end position="79"/>
    </location>
</feature>
<dbReference type="InParanoid" id="A0A1E7ERK8"/>
<evidence type="ECO:0000313" key="2">
    <source>
        <dbReference type="EMBL" id="OEU08467.1"/>
    </source>
</evidence>
<keyword evidence="1" id="KW-0175">Coiled coil</keyword>
<dbReference type="EMBL" id="KV784380">
    <property type="protein sequence ID" value="OEU08467.1"/>
    <property type="molecule type" value="Genomic_DNA"/>
</dbReference>
<accession>A0A1E7ERK8</accession>
<gene>
    <name evidence="2" type="ORF">FRACYDRAFT_249747</name>
</gene>
<sequence>MINRLFFVGKYTGPDNRLNRNRFKHLYVRTVFVPGNVRWFGVVSFFENIEECVRYVKQLEDIKNTIDGLNQERSGTRNSTVVYASKLEYEWIPMVNRFVEEWGTEMVPQDVRDSADHVAGFVDLPTYVWPGNVEVPSDVVEEVSLFTPPHNDTLDAIEEVSSFAPPYIGALEYHGLPSDESTPE</sequence>